<dbReference type="InParanoid" id="A0A6J0C2Q5"/>
<feature type="domain" description="Peptidase M14" evidence="13">
    <location>
        <begin position="151"/>
        <end position="434"/>
    </location>
</feature>
<evidence type="ECO:0000256" key="9">
    <source>
        <dbReference type="ARBA" id="ARBA00023049"/>
    </source>
</evidence>
<dbReference type="InterPro" id="IPR036990">
    <property type="entry name" value="M14A-like_propep"/>
</dbReference>
<feature type="active site" description="Proton donor/acceptor" evidence="11">
    <location>
        <position position="401"/>
    </location>
</feature>
<dbReference type="GO" id="GO:0005615">
    <property type="term" value="C:extracellular space"/>
    <property type="evidence" value="ECO:0007669"/>
    <property type="project" value="TreeGrafter"/>
</dbReference>
<evidence type="ECO:0000256" key="6">
    <source>
        <dbReference type="ARBA" id="ARBA00022729"/>
    </source>
</evidence>
<keyword evidence="7" id="KW-0378">Hydrolase</keyword>
<evidence type="ECO:0000256" key="7">
    <source>
        <dbReference type="ARBA" id="ARBA00022801"/>
    </source>
</evidence>
<dbReference type="SMART" id="SM00631">
    <property type="entry name" value="Zn_pept"/>
    <property type="match status" value="1"/>
</dbReference>
<dbReference type="Pfam" id="PF00246">
    <property type="entry name" value="Peptidase_M14"/>
    <property type="match status" value="1"/>
</dbReference>
<dbReference type="GeneID" id="107225567"/>
<comment type="cofactor">
    <cofactor evidence="1">
        <name>Zn(2+)</name>
        <dbReference type="ChEBI" id="CHEBI:29105"/>
    </cofactor>
</comment>
<dbReference type="SUPFAM" id="SSF54897">
    <property type="entry name" value="Protease propeptides/inhibitors"/>
    <property type="match status" value="1"/>
</dbReference>
<dbReference type="PROSITE" id="PS52035">
    <property type="entry name" value="PEPTIDASE_M14"/>
    <property type="match status" value="1"/>
</dbReference>
<dbReference type="InterPro" id="IPR003146">
    <property type="entry name" value="M14A_act_pep"/>
</dbReference>
<dbReference type="SUPFAM" id="SSF53187">
    <property type="entry name" value="Zn-dependent exopeptidases"/>
    <property type="match status" value="1"/>
</dbReference>
<dbReference type="AlphaFoldDB" id="A0A6J0C2Q5"/>
<proteinExistence type="inferred from homology"/>
<keyword evidence="9" id="KW-0482">Metalloprotease</keyword>
<organism evidence="15">
    <name type="scientific">Neodiprion lecontei</name>
    <name type="common">Redheaded pine sawfly</name>
    <dbReference type="NCBI Taxonomy" id="441921"/>
    <lineage>
        <taxon>Eukaryota</taxon>
        <taxon>Metazoa</taxon>
        <taxon>Ecdysozoa</taxon>
        <taxon>Arthropoda</taxon>
        <taxon>Hexapoda</taxon>
        <taxon>Insecta</taxon>
        <taxon>Pterygota</taxon>
        <taxon>Neoptera</taxon>
        <taxon>Endopterygota</taxon>
        <taxon>Hymenoptera</taxon>
        <taxon>Tenthredinoidea</taxon>
        <taxon>Diprionidae</taxon>
        <taxon>Diprioninae</taxon>
        <taxon>Neodiprion</taxon>
    </lineage>
</organism>
<keyword evidence="6" id="KW-0732">Signal</keyword>
<keyword evidence="8" id="KW-0862">Zinc</keyword>
<dbReference type="OrthoDB" id="3626597at2759"/>
<keyword evidence="14" id="KW-1185">Reference proteome</keyword>
<dbReference type="Proteomes" id="UP000829291">
    <property type="component" value="Chromosome 2"/>
</dbReference>
<dbReference type="InterPro" id="IPR000834">
    <property type="entry name" value="Peptidase_M14"/>
</dbReference>
<evidence type="ECO:0000259" key="13">
    <source>
        <dbReference type="PROSITE" id="PS52035"/>
    </source>
</evidence>
<dbReference type="GO" id="GO:0006508">
    <property type="term" value="P:proteolysis"/>
    <property type="evidence" value="ECO:0007669"/>
    <property type="project" value="UniProtKB-KW"/>
</dbReference>
<dbReference type="PANTHER" id="PTHR11705">
    <property type="entry name" value="PROTEASE FAMILY M14 CARBOXYPEPTIDASE A,B"/>
    <property type="match status" value="1"/>
</dbReference>
<evidence type="ECO:0000313" key="14">
    <source>
        <dbReference type="Proteomes" id="UP000829291"/>
    </source>
</evidence>
<accession>A0A6J0C2Q5</accession>
<dbReference type="PANTHER" id="PTHR11705:SF140">
    <property type="entry name" value="FI02848P-RELATED"/>
    <property type="match status" value="1"/>
</dbReference>
<comment type="similarity">
    <text evidence="2 11">Belongs to the peptidase M14 family.</text>
</comment>
<dbReference type="GO" id="GO:0004181">
    <property type="term" value="F:metallocarboxypeptidase activity"/>
    <property type="evidence" value="ECO:0007669"/>
    <property type="project" value="InterPro"/>
</dbReference>
<dbReference type="KEGG" id="nlo:107225567"/>
<evidence type="ECO:0000256" key="10">
    <source>
        <dbReference type="ARBA" id="ARBA00023157"/>
    </source>
</evidence>
<reference evidence="15" key="1">
    <citation type="submission" date="2025-08" db="UniProtKB">
        <authorList>
            <consortium name="RefSeq"/>
        </authorList>
    </citation>
    <scope>IDENTIFICATION</scope>
    <source>
        <tissue evidence="15">Thorax and Abdomen</tissue>
    </source>
</reference>
<evidence type="ECO:0000256" key="11">
    <source>
        <dbReference type="PROSITE-ProRule" id="PRU01379"/>
    </source>
</evidence>
<feature type="region of interest" description="Disordered" evidence="12">
    <location>
        <begin position="280"/>
        <end position="303"/>
    </location>
</feature>
<name>A0A6J0C2Q5_NEOLC</name>
<evidence type="ECO:0000256" key="2">
    <source>
        <dbReference type="ARBA" id="ARBA00005988"/>
    </source>
</evidence>
<evidence type="ECO:0000256" key="1">
    <source>
        <dbReference type="ARBA" id="ARBA00001947"/>
    </source>
</evidence>
<dbReference type="Pfam" id="PF02244">
    <property type="entry name" value="Propep_M14"/>
    <property type="match status" value="1"/>
</dbReference>
<dbReference type="PRINTS" id="PR00765">
    <property type="entry name" value="CRBOXYPTASEA"/>
</dbReference>
<dbReference type="Gene3D" id="3.40.630.10">
    <property type="entry name" value="Zn peptidases"/>
    <property type="match status" value="1"/>
</dbReference>
<keyword evidence="3 15" id="KW-0121">Carboxypeptidase</keyword>
<keyword evidence="5" id="KW-0479">Metal-binding</keyword>
<sequence length="440" mass="50471">MLQSTQRLRQCAMMSRQQEKFQKILHATFVCLNLFVAFNHAGDYNGYMVYQLSPNTSEKIAVLKSLESVTGYDFWQEPGRKTSHLMVAPEQQHEFEKRMAASQIQTTIAINNVAEHLRKDGTFRDGQKEKSNKGTRRRFLRPDWKNFSFERYLKYNDMLRLVNGVVAKKSTANVITIGQTYQGRKMIAVKLSTCDNNPVILIDGGIHGREWAAPMSVLYILQKLIDDDEVIKKLTFYIIPLLNPDGYEYSRRKDRYWRKTMSKTPFTKCRGVDGNRNFDSHWNESGTEGDPCSQLYSGPEPFSESETRALRDLITSVRPVMYITFHSYGGLILYPWGYAPDLPDNWPELHLLGKKAADEVKRLFNTEYAVGASTNLLYPASGGSDDWSMEKAGVQLVYCIELEDFGSKFEPSPNELKEIVQHANTLVQVFTKHVEENYAS</sequence>
<evidence type="ECO:0000256" key="3">
    <source>
        <dbReference type="ARBA" id="ARBA00022645"/>
    </source>
</evidence>
<protein>
    <submittedName>
        <fullName evidence="15">Carboxypeptidase B</fullName>
    </submittedName>
</protein>
<gene>
    <name evidence="15" type="primary">LOC107225567</name>
</gene>
<keyword evidence="10" id="KW-1015">Disulfide bond</keyword>
<evidence type="ECO:0000256" key="12">
    <source>
        <dbReference type="SAM" id="MobiDB-lite"/>
    </source>
</evidence>
<evidence type="ECO:0000256" key="4">
    <source>
        <dbReference type="ARBA" id="ARBA00022670"/>
    </source>
</evidence>
<evidence type="ECO:0000256" key="5">
    <source>
        <dbReference type="ARBA" id="ARBA00022723"/>
    </source>
</evidence>
<dbReference type="RefSeq" id="XP_015521566.2">
    <property type="nucleotide sequence ID" value="XM_015666080.2"/>
</dbReference>
<evidence type="ECO:0000313" key="15">
    <source>
        <dbReference type="RefSeq" id="XP_015521566.2"/>
    </source>
</evidence>
<dbReference type="GO" id="GO:0008270">
    <property type="term" value="F:zinc ion binding"/>
    <property type="evidence" value="ECO:0007669"/>
    <property type="project" value="InterPro"/>
</dbReference>
<keyword evidence="4" id="KW-0645">Protease</keyword>
<evidence type="ECO:0000256" key="8">
    <source>
        <dbReference type="ARBA" id="ARBA00022833"/>
    </source>
</evidence>
<dbReference type="Gene3D" id="3.30.70.340">
    <property type="entry name" value="Metallocarboxypeptidase-like"/>
    <property type="match status" value="1"/>
</dbReference>